<dbReference type="InterPro" id="IPR013083">
    <property type="entry name" value="Znf_RING/FYVE/PHD"/>
</dbReference>
<evidence type="ECO:0000313" key="9">
    <source>
        <dbReference type="Proteomes" id="UP001152795"/>
    </source>
</evidence>
<feature type="domain" description="RING-type" evidence="7">
    <location>
        <begin position="99"/>
        <end position="134"/>
    </location>
</feature>
<evidence type="ECO:0000313" key="8">
    <source>
        <dbReference type="EMBL" id="CAB4035754.1"/>
    </source>
</evidence>
<reference evidence="8" key="1">
    <citation type="submission" date="2020-04" db="EMBL/GenBank/DDBJ databases">
        <authorList>
            <person name="Alioto T."/>
            <person name="Alioto T."/>
            <person name="Gomez Garrido J."/>
        </authorList>
    </citation>
    <scope>NUCLEOTIDE SEQUENCE</scope>
    <source>
        <strain evidence="8">A484AB</strain>
    </source>
</reference>
<proteinExistence type="inferred from homology"/>
<dbReference type="InterPro" id="IPR040383">
    <property type="entry name" value="HAKAI/CBLL2"/>
</dbReference>
<dbReference type="Gene3D" id="3.30.40.10">
    <property type="entry name" value="Zinc/RING finger domain, C3HC4 (zinc finger)"/>
    <property type="match status" value="1"/>
</dbReference>
<dbReference type="PROSITE" id="PS50089">
    <property type="entry name" value="ZF_RING_2"/>
    <property type="match status" value="1"/>
</dbReference>
<dbReference type="Pfam" id="PF18408">
    <property type="entry name" value="zf_Hakai"/>
    <property type="match status" value="1"/>
</dbReference>
<dbReference type="EMBL" id="CACRXK020021345">
    <property type="protein sequence ID" value="CAB4035754.1"/>
    <property type="molecule type" value="Genomic_DNA"/>
</dbReference>
<comment type="similarity">
    <text evidence="4">Belongs to the Hakai family.</text>
</comment>
<dbReference type="PANTHER" id="PTHR13480">
    <property type="entry name" value="E3 UBIQUITIN-PROTEIN LIGASE HAKAI-RELATED"/>
    <property type="match status" value="1"/>
</dbReference>
<evidence type="ECO:0000256" key="5">
    <source>
        <dbReference type="ARBA" id="ARBA00041081"/>
    </source>
</evidence>
<dbReference type="InterPro" id="IPR001841">
    <property type="entry name" value="Znf_RING"/>
</dbReference>
<dbReference type="PANTHER" id="PTHR13480:SF0">
    <property type="entry name" value="E3 UBIQUITIN-PROTEIN LIGASE HAKAI"/>
    <property type="match status" value="1"/>
</dbReference>
<keyword evidence="3" id="KW-0862">Zinc</keyword>
<keyword evidence="1" id="KW-0479">Metal-binding</keyword>
<dbReference type="InterPro" id="IPR017907">
    <property type="entry name" value="Znf_RING_CS"/>
</dbReference>
<evidence type="ECO:0000256" key="4">
    <source>
        <dbReference type="ARBA" id="ARBA00038499"/>
    </source>
</evidence>
<organism evidence="8 9">
    <name type="scientific">Paramuricea clavata</name>
    <name type="common">Red gorgonian</name>
    <name type="synonym">Violescent sea-whip</name>
    <dbReference type="NCBI Taxonomy" id="317549"/>
    <lineage>
        <taxon>Eukaryota</taxon>
        <taxon>Metazoa</taxon>
        <taxon>Cnidaria</taxon>
        <taxon>Anthozoa</taxon>
        <taxon>Octocorallia</taxon>
        <taxon>Malacalcyonacea</taxon>
        <taxon>Plexauridae</taxon>
        <taxon>Paramuricea</taxon>
    </lineage>
</organism>
<feature type="compositionally biased region" description="Basic and acidic residues" evidence="6">
    <location>
        <begin position="49"/>
        <end position="58"/>
    </location>
</feature>
<dbReference type="GO" id="GO:0061630">
    <property type="term" value="F:ubiquitin protein ligase activity"/>
    <property type="evidence" value="ECO:0007669"/>
    <property type="project" value="InterPro"/>
</dbReference>
<feature type="region of interest" description="Disordered" evidence="6">
    <location>
        <begin position="1"/>
        <end position="72"/>
    </location>
</feature>
<dbReference type="PROSITE" id="PS00518">
    <property type="entry name" value="ZF_RING_1"/>
    <property type="match status" value="1"/>
</dbReference>
<protein>
    <recommendedName>
        <fullName evidence="5">E3 ubiquitin-protein ligase Hakai</fullName>
    </recommendedName>
</protein>
<dbReference type="Proteomes" id="UP001152795">
    <property type="component" value="Unassembled WGS sequence"/>
</dbReference>
<keyword evidence="2" id="KW-0863">Zinc-finger</keyword>
<comment type="caution">
    <text evidence="8">The sequence shown here is derived from an EMBL/GenBank/DDBJ whole genome shotgun (WGS) entry which is preliminary data.</text>
</comment>
<dbReference type="UniPathway" id="UPA00143"/>
<dbReference type="SUPFAM" id="SSF57850">
    <property type="entry name" value="RING/U-box"/>
    <property type="match status" value="1"/>
</dbReference>
<dbReference type="GO" id="GO:0008270">
    <property type="term" value="F:zinc ion binding"/>
    <property type="evidence" value="ECO:0007669"/>
    <property type="project" value="UniProtKB-KW"/>
</dbReference>
<dbReference type="GO" id="GO:0016567">
    <property type="term" value="P:protein ubiquitination"/>
    <property type="evidence" value="ECO:0007669"/>
    <property type="project" value="UniProtKB-UniPathway"/>
</dbReference>
<evidence type="ECO:0000256" key="2">
    <source>
        <dbReference type="ARBA" id="ARBA00022771"/>
    </source>
</evidence>
<evidence type="ECO:0000256" key="3">
    <source>
        <dbReference type="ARBA" id="ARBA00022833"/>
    </source>
</evidence>
<dbReference type="GO" id="GO:0016874">
    <property type="term" value="F:ligase activity"/>
    <property type="evidence" value="ECO:0007669"/>
    <property type="project" value="UniProtKB-KW"/>
</dbReference>
<gene>
    <name evidence="8" type="ORF">PACLA_8A027646</name>
</gene>
<feature type="compositionally biased region" description="Basic residues" evidence="6">
    <location>
        <begin position="38"/>
        <end position="48"/>
    </location>
</feature>
<dbReference type="GO" id="GO:0030155">
    <property type="term" value="P:regulation of cell adhesion"/>
    <property type="evidence" value="ECO:0007669"/>
    <property type="project" value="TreeGrafter"/>
</dbReference>
<feature type="compositionally biased region" description="Polar residues" evidence="6">
    <location>
        <begin position="13"/>
        <end position="24"/>
    </location>
</feature>
<name>A0A6S7JZW5_PARCT</name>
<dbReference type="OrthoDB" id="547746at2759"/>
<keyword evidence="9" id="KW-1185">Reference proteome</keyword>
<sequence length="246" mass="27364">MADADLELDSERASANLTHQTVRKNISLKLKPKTEGKSKKKDKKKSEKKIHSEGEKESKKKKTSSESASSATKPVNELLWNQPLLLIGQKVQDPLLHQCETCALPILLYGRMSPCKHAFCLACAEKASGKCPRCGEIVQRIEPARLGHVFVCSFGGSRYGISGCRRSYLSQRDLHAHIKRRHQAEGSTAASDLSAEFAADLKRSEMPAYPNPMPAVPILRENLPPQPDRPFQGMLCLIVCIYILTW</sequence>
<dbReference type="Gene3D" id="6.10.140.2210">
    <property type="match status" value="1"/>
</dbReference>
<evidence type="ECO:0000256" key="1">
    <source>
        <dbReference type="ARBA" id="ARBA00022723"/>
    </source>
</evidence>
<evidence type="ECO:0000256" key="6">
    <source>
        <dbReference type="SAM" id="MobiDB-lite"/>
    </source>
</evidence>
<keyword evidence="8" id="KW-0436">Ligase</keyword>
<accession>A0A6S7JZW5</accession>
<dbReference type="InterPro" id="IPR041042">
    <property type="entry name" value="Znf_Hakai"/>
</dbReference>
<dbReference type="AlphaFoldDB" id="A0A6S7JZW5"/>
<evidence type="ECO:0000259" key="7">
    <source>
        <dbReference type="PROSITE" id="PS50089"/>
    </source>
</evidence>